<feature type="compositionally biased region" description="Basic and acidic residues" evidence="1">
    <location>
        <begin position="244"/>
        <end position="257"/>
    </location>
</feature>
<dbReference type="AlphaFoldDB" id="E1F7T8"/>
<evidence type="ECO:0008006" key="4">
    <source>
        <dbReference type="Google" id="ProtNLM"/>
    </source>
</evidence>
<evidence type="ECO:0000256" key="1">
    <source>
        <dbReference type="SAM" id="MobiDB-lite"/>
    </source>
</evidence>
<proteinExistence type="predicted"/>
<feature type="region of interest" description="Disordered" evidence="1">
    <location>
        <begin position="201"/>
        <end position="257"/>
    </location>
</feature>
<protein>
    <recommendedName>
        <fullName evidence="4">Reverse transcriptase/endonuclease</fullName>
    </recommendedName>
</protein>
<evidence type="ECO:0000313" key="2">
    <source>
        <dbReference type="EMBL" id="EFO61486.1"/>
    </source>
</evidence>
<evidence type="ECO:0000313" key="3">
    <source>
        <dbReference type="Proteomes" id="UP000008974"/>
    </source>
</evidence>
<accession>E1F7T8</accession>
<gene>
    <name evidence="2" type="ORF">GLP15_5066</name>
</gene>
<dbReference type="EMBL" id="ACVC01000226">
    <property type="protein sequence ID" value="EFO61486.1"/>
    <property type="molecule type" value="Genomic_DNA"/>
</dbReference>
<dbReference type="Proteomes" id="UP000008974">
    <property type="component" value="Unassembled WGS sequence"/>
</dbReference>
<comment type="caution">
    <text evidence="2">The sequence shown here is derived from an EMBL/GenBank/DDBJ whole genome shotgun (WGS) entry which is preliminary data.</text>
</comment>
<name>E1F7T8_GIAIA</name>
<sequence length="257" mass="28509">MDAPITHHAKLTLARINVVPMANYAPLVEMDSPAEQYESFDRQVGEALGGILGSDPKRWIEFLATPKRNGGLGVHLPGVYHKQLRGAFDTLDVRTGHREPVAERDGLKVATGSYINHVFGSLLMLPDDAFRRLSERCGLGPTVSADRVLSSKCVLCGARMDANHIVNCSQTHLYRVMRHDAISCWVTDHIVSKKRCTVIHEQKDGSTTTRRTRAEPLPPRHQPGRRHRSGPAGSHELVLPLQDRGIRGAHPPDHTRD</sequence>
<reference evidence="2 3" key="1">
    <citation type="journal article" date="2010" name="BMC Genomics">
        <title>Genome analysis and comparative genomics of a Giardia intestinalis assemblage E isolate.</title>
        <authorList>
            <person name="Jerlstrom-Hultqvist J."/>
            <person name="Franzen O."/>
            <person name="Ankarklev J."/>
            <person name="Xu F."/>
            <person name="Nohynkova E."/>
            <person name="Andersson J.O."/>
            <person name="Svard S.G."/>
            <person name="Andersson B."/>
        </authorList>
    </citation>
    <scope>NUCLEOTIDE SEQUENCE [LARGE SCALE GENOMIC DNA]</scope>
    <source>
        <strain evidence="2 3">P15</strain>
    </source>
</reference>
<dbReference type="VEuPathDB" id="GiardiaDB:GLP15_5066"/>
<organism evidence="2 3">
    <name type="scientific">Giardia intestinalis (strain P15)</name>
    <name type="common">Giardia lamblia</name>
    <dbReference type="NCBI Taxonomy" id="658858"/>
    <lineage>
        <taxon>Eukaryota</taxon>
        <taxon>Metamonada</taxon>
        <taxon>Diplomonadida</taxon>
        <taxon>Hexamitidae</taxon>
        <taxon>Giardiinae</taxon>
        <taxon>Giardia</taxon>
    </lineage>
</organism>